<dbReference type="InterPro" id="IPR025669">
    <property type="entry name" value="AAA_dom"/>
</dbReference>
<dbReference type="Gene3D" id="3.40.50.300">
    <property type="entry name" value="P-loop containing nucleotide triphosphate hydrolases"/>
    <property type="match status" value="1"/>
</dbReference>
<name>A0ABU3BT95_9BACT</name>
<dbReference type="PANTHER" id="PTHR13696:SF96">
    <property type="entry name" value="COBQ_COBB_MIND_PARA NUCLEOTIDE BINDING DOMAIN-CONTAINING PROTEIN"/>
    <property type="match status" value="1"/>
</dbReference>
<evidence type="ECO:0000259" key="2">
    <source>
        <dbReference type="Pfam" id="PF13614"/>
    </source>
</evidence>
<feature type="compositionally biased region" description="Low complexity" evidence="1">
    <location>
        <begin position="314"/>
        <end position="326"/>
    </location>
</feature>
<feature type="domain" description="AAA" evidence="2">
    <location>
        <begin position="3"/>
        <end position="173"/>
    </location>
</feature>
<dbReference type="InterPro" id="IPR027417">
    <property type="entry name" value="P-loop_NTPase"/>
</dbReference>
<dbReference type="SUPFAM" id="SSF52540">
    <property type="entry name" value="P-loop containing nucleoside triphosphate hydrolases"/>
    <property type="match status" value="1"/>
</dbReference>
<feature type="region of interest" description="Disordered" evidence="1">
    <location>
        <begin position="257"/>
        <end position="347"/>
    </location>
</feature>
<evidence type="ECO:0000313" key="4">
    <source>
        <dbReference type="Proteomes" id="UP001267426"/>
    </source>
</evidence>
<reference evidence="3 4" key="1">
    <citation type="submission" date="2023-09" db="EMBL/GenBank/DDBJ databases">
        <authorList>
            <person name="Rey-Velasco X."/>
        </authorList>
    </citation>
    <scope>NUCLEOTIDE SEQUENCE [LARGE SCALE GENOMIC DNA]</scope>
    <source>
        <strain evidence="3 4">F394</strain>
    </source>
</reference>
<dbReference type="RefSeq" id="WP_311664480.1">
    <property type="nucleotide sequence ID" value="NZ_JAVRHT010000030.1"/>
</dbReference>
<proteinExistence type="predicted"/>
<sequence>MPVLTVCNHKGGTGKTTSSIHLAAAFGHAGGRVLVIDFDPQGFLTRMLGASEPPPEHSALGLLDASADLASFPVQTVSGFDLIGSSMALTKALRRMTRPTDVLWLRETLQTAHDYDIVLIDTAAALSPFTMNALVASDLVVIPVTPEYQPVVGAEQTWQTCGLVQDKLNPRLSVPRFLLTQVDGRLNRHAKYAEYLRGKYGEAVLETPIRTSSSLAAASRDGRTVFDAGVTTRGAVDYRNAAKEIARHLYAAATAPPADSAAESAPAAPPEAQDVPAPPPPTAQAAPTAPASGSPAPPAERGGDGALNGHRVSGGLPAAPAAPDGGEAPRGGAERPGGVASGSDATP</sequence>
<dbReference type="Proteomes" id="UP001267426">
    <property type="component" value="Unassembled WGS sequence"/>
</dbReference>
<gene>
    <name evidence="3" type="ORF">RM540_12250</name>
</gene>
<dbReference type="CDD" id="cd02042">
    <property type="entry name" value="ParAB_family"/>
    <property type="match status" value="1"/>
</dbReference>
<dbReference type="InterPro" id="IPR050678">
    <property type="entry name" value="DNA_Partitioning_ATPase"/>
</dbReference>
<evidence type="ECO:0000313" key="3">
    <source>
        <dbReference type="EMBL" id="MDT0632523.1"/>
    </source>
</evidence>
<keyword evidence="4" id="KW-1185">Reference proteome</keyword>
<dbReference type="PANTHER" id="PTHR13696">
    <property type="entry name" value="P-LOOP CONTAINING NUCLEOSIDE TRIPHOSPHATE HYDROLASE"/>
    <property type="match status" value="1"/>
</dbReference>
<dbReference type="EMBL" id="JAVRHT010000030">
    <property type="protein sequence ID" value="MDT0632523.1"/>
    <property type="molecule type" value="Genomic_DNA"/>
</dbReference>
<dbReference type="Pfam" id="PF13614">
    <property type="entry name" value="AAA_31"/>
    <property type="match status" value="1"/>
</dbReference>
<accession>A0ABU3BT95</accession>
<comment type="caution">
    <text evidence="3">The sequence shown here is derived from an EMBL/GenBank/DDBJ whole genome shotgun (WGS) entry which is preliminary data.</text>
</comment>
<protein>
    <submittedName>
        <fullName evidence="3">ParA family protein</fullName>
    </submittedName>
</protein>
<evidence type="ECO:0000256" key="1">
    <source>
        <dbReference type="SAM" id="MobiDB-lite"/>
    </source>
</evidence>
<feature type="compositionally biased region" description="Low complexity" evidence="1">
    <location>
        <begin position="283"/>
        <end position="294"/>
    </location>
</feature>
<feature type="compositionally biased region" description="Low complexity" evidence="1">
    <location>
        <begin position="257"/>
        <end position="275"/>
    </location>
</feature>
<organism evidence="3 4">
    <name type="scientific">Rubrivirga litoralis</name>
    <dbReference type="NCBI Taxonomy" id="3075598"/>
    <lineage>
        <taxon>Bacteria</taxon>
        <taxon>Pseudomonadati</taxon>
        <taxon>Rhodothermota</taxon>
        <taxon>Rhodothermia</taxon>
        <taxon>Rhodothermales</taxon>
        <taxon>Rubricoccaceae</taxon>
        <taxon>Rubrivirga</taxon>
    </lineage>
</organism>